<keyword evidence="4 8" id="KW-0812">Transmembrane</keyword>
<evidence type="ECO:0000256" key="7">
    <source>
        <dbReference type="ARBA" id="ARBA00023315"/>
    </source>
</evidence>
<dbReference type="RefSeq" id="WP_301128717.1">
    <property type="nucleotide sequence ID" value="NZ_JAUHPV010000005.1"/>
</dbReference>
<evidence type="ECO:0000259" key="9">
    <source>
        <dbReference type="PROSITE" id="PS50263"/>
    </source>
</evidence>
<dbReference type="PANTHER" id="PTHR38686:SF1">
    <property type="entry name" value="APOLIPOPROTEIN N-ACYLTRANSFERASE"/>
    <property type="match status" value="1"/>
</dbReference>
<keyword evidence="11" id="KW-1185">Reference proteome</keyword>
<dbReference type="InterPro" id="IPR004563">
    <property type="entry name" value="Apolipo_AcylTrfase"/>
</dbReference>
<comment type="function">
    <text evidence="8">Catalyzes the phospholipid dependent N-acylation of the N-terminal cysteine of apolipoprotein, the last step in lipoprotein maturation.</text>
</comment>
<proteinExistence type="inferred from homology"/>
<feature type="transmembrane region" description="Helical" evidence="8">
    <location>
        <begin position="103"/>
        <end position="122"/>
    </location>
</feature>
<dbReference type="PANTHER" id="PTHR38686">
    <property type="entry name" value="APOLIPOPROTEIN N-ACYLTRANSFERASE"/>
    <property type="match status" value="1"/>
</dbReference>
<dbReference type="NCBIfam" id="TIGR00546">
    <property type="entry name" value="lnt"/>
    <property type="match status" value="1"/>
</dbReference>
<dbReference type="SUPFAM" id="SSF56317">
    <property type="entry name" value="Carbon-nitrogen hydrolase"/>
    <property type="match status" value="1"/>
</dbReference>
<dbReference type="PROSITE" id="PS50263">
    <property type="entry name" value="CN_HYDROLASE"/>
    <property type="match status" value="1"/>
</dbReference>
<dbReference type="CDD" id="cd07571">
    <property type="entry name" value="ALP_N-acyl_transferase"/>
    <property type="match status" value="1"/>
</dbReference>
<dbReference type="InterPro" id="IPR003010">
    <property type="entry name" value="C-N_Hydrolase"/>
</dbReference>
<keyword evidence="2 8" id="KW-1003">Cell membrane</keyword>
<keyword evidence="3 8" id="KW-0808">Transferase</keyword>
<dbReference type="Gene3D" id="3.60.110.10">
    <property type="entry name" value="Carbon-nitrogen hydrolase"/>
    <property type="match status" value="1"/>
</dbReference>
<dbReference type="InterPro" id="IPR045378">
    <property type="entry name" value="LNT_N"/>
</dbReference>
<sequence>MRTQWNMLVAVVSGLVLAAAFPDLGWWPLAFVSIGGLWWALRDVGAWGGLGLGWLYGIAFFAPHVWWAYIATDVVPWAALSIAEGLAWGLMGAVWAHVRRSGLIGNSLLAGPALFAVLWTGMEQLRSVLPFDGFPWGRVAFSMADAPVAALAWLGGVPLVGFAVALAGAFLGLAAERGVQRRPVHAAAAPALAIVVVFAGGLIPLDSRATDGEVNLAVVQGNVPDRGLDSFSQAREVLHNHAAQSTLAIEEAAEQGFDIDLVIWPENAADIDPRGDQEAYDLVTNAAQEAQAPLLLGTVDYTPVDGRYNTSLLWSPEGAVLDTYTKQRPVPFAEFIPMRDFARMFSEDVDRVSVDMLAGEDPAVMDAYLESQGRVVTLGTVICFEVAVDDVVRESIALGGELLIVQTNNATFGHTAESTQQLQMTRIKAIETGRYAIQDSTVGVSAIVTPTGRVVQETGLFTAEHMLATVGLRTDITPAVRLGGWIAWGFLAGAGVLAVSAMGRRLRERYEW</sequence>
<comment type="caution">
    <text evidence="10">The sequence shown here is derived from an EMBL/GenBank/DDBJ whole genome shotgun (WGS) entry which is preliminary data.</text>
</comment>
<reference evidence="10" key="1">
    <citation type="submission" date="2023-06" db="EMBL/GenBank/DDBJ databases">
        <title>SYSU T00b26.</title>
        <authorList>
            <person name="Gao L."/>
            <person name="Fang B.-Z."/>
            <person name="Li W.-J."/>
        </authorList>
    </citation>
    <scope>NUCLEOTIDE SEQUENCE</scope>
    <source>
        <strain evidence="10">SYSU T00b26</strain>
    </source>
</reference>
<feature type="transmembrane region" description="Helical" evidence="8">
    <location>
        <begin position="24"/>
        <end position="41"/>
    </location>
</feature>
<evidence type="ECO:0000313" key="10">
    <source>
        <dbReference type="EMBL" id="MDN4473312.1"/>
    </source>
</evidence>
<keyword evidence="6 8" id="KW-0472">Membrane</keyword>
<protein>
    <recommendedName>
        <fullName evidence="8">Apolipoprotein N-acyltransferase</fullName>
        <shortName evidence="8">ALP N-acyltransferase</shortName>
        <ecNumber evidence="8">2.3.1.269</ecNumber>
    </recommendedName>
</protein>
<keyword evidence="5 8" id="KW-1133">Transmembrane helix</keyword>
<dbReference type="EMBL" id="JAUHPV010000005">
    <property type="protein sequence ID" value="MDN4473312.1"/>
    <property type="molecule type" value="Genomic_DNA"/>
</dbReference>
<organism evidence="10 11">
    <name type="scientific">Demequina zhanjiangensis</name>
    <dbReference type="NCBI Taxonomy" id="3051659"/>
    <lineage>
        <taxon>Bacteria</taxon>
        <taxon>Bacillati</taxon>
        <taxon>Actinomycetota</taxon>
        <taxon>Actinomycetes</taxon>
        <taxon>Micrococcales</taxon>
        <taxon>Demequinaceae</taxon>
        <taxon>Demequina</taxon>
    </lineage>
</organism>
<dbReference type="EC" id="2.3.1.269" evidence="8"/>
<name>A0ABT8G2E3_9MICO</name>
<comment type="similarity">
    <text evidence="8">Belongs to the CN hydrolase family. Apolipoprotein N-acyltransferase subfamily.</text>
</comment>
<evidence type="ECO:0000256" key="5">
    <source>
        <dbReference type="ARBA" id="ARBA00022989"/>
    </source>
</evidence>
<evidence type="ECO:0000256" key="8">
    <source>
        <dbReference type="HAMAP-Rule" id="MF_01148"/>
    </source>
</evidence>
<keyword evidence="7 8" id="KW-0012">Acyltransferase</keyword>
<evidence type="ECO:0000256" key="3">
    <source>
        <dbReference type="ARBA" id="ARBA00022679"/>
    </source>
</evidence>
<feature type="transmembrane region" description="Helical" evidence="8">
    <location>
        <begin position="482"/>
        <end position="502"/>
    </location>
</feature>
<accession>A0ABT8G2E3</accession>
<evidence type="ECO:0000256" key="4">
    <source>
        <dbReference type="ARBA" id="ARBA00022692"/>
    </source>
</evidence>
<comment type="subcellular location">
    <subcellularLocation>
        <location evidence="1 8">Cell membrane</location>
        <topology evidence="1 8">Multi-pass membrane protein</topology>
    </subcellularLocation>
</comment>
<comment type="catalytic activity">
    <reaction evidence="8">
        <text>N-terminal S-1,2-diacyl-sn-glyceryl-L-cysteinyl-[lipoprotein] + a glycerophospholipid = N-acyl-S-1,2-diacyl-sn-glyceryl-L-cysteinyl-[lipoprotein] + a 2-acyl-sn-glycero-3-phospholipid + H(+)</text>
        <dbReference type="Rhea" id="RHEA:48228"/>
        <dbReference type="Rhea" id="RHEA-COMP:14681"/>
        <dbReference type="Rhea" id="RHEA-COMP:14684"/>
        <dbReference type="ChEBI" id="CHEBI:15378"/>
        <dbReference type="ChEBI" id="CHEBI:136912"/>
        <dbReference type="ChEBI" id="CHEBI:140656"/>
        <dbReference type="ChEBI" id="CHEBI:140657"/>
        <dbReference type="ChEBI" id="CHEBI:140660"/>
        <dbReference type="EC" id="2.3.1.269"/>
    </reaction>
</comment>
<gene>
    <name evidence="8 10" type="primary">lnt</name>
    <name evidence="10" type="ORF">QQX04_09950</name>
</gene>
<evidence type="ECO:0000313" key="11">
    <source>
        <dbReference type="Proteomes" id="UP001172738"/>
    </source>
</evidence>
<comment type="pathway">
    <text evidence="8">Protein modification; lipoprotein biosynthesis (N-acyl transfer).</text>
</comment>
<feature type="transmembrane region" description="Helical" evidence="8">
    <location>
        <begin position="150"/>
        <end position="174"/>
    </location>
</feature>
<feature type="transmembrane region" description="Helical" evidence="8">
    <location>
        <begin position="77"/>
        <end position="96"/>
    </location>
</feature>
<feature type="domain" description="CN hydrolase" evidence="9">
    <location>
        <begin position="214"/>
        <end position="478"/>
    </location>
</feature>
<dbReference type="Pfam" id="PF00795">
    <property type="entry name" value="CN_hydrolase"/>
    <property type="match status" value="1"/>
</dbReference>
<feature type="transmembrane region" description="Helical" evidence="8">
    <location>
        <begin position="53"/>
        <end position="71"/>
    </location>
</feature>
<dbReference type="Pfam" id="PF20154">
    <property type="entry name" value="LNT_N"/>
    <property type="match status" value="1"/>
</dbReference>
<dbReference type="HAMAP" id="MF_01148">
    <property type="entry name" value="Lnt"/>
    <property type="match status" value="1"/>
</dbReference>
<feature type="transmembrane region" description="Helical" evidence="8">
    <location>
        <begin position="186"/>
        <end position="205"/>
    </location>
</feature>
<evidence type="ECO:0000256" key="6">
    <source>
        <dbReference type="ARBA" id="ARBA00023136"/>
    </source>
</evidence>
<evidence type="ECO:0000256" key="2">
    <source>
        <dbReference type="ARBA" id="ARBA00022475"/>
    </source>
</evidence>
<dbReference type="Proteomes" id="UP001172738">
    <property type="component" value="Unassembled WGS sequence"/>
</dbReference>
<evidence type="ECO:0000256" key="1">
    <source>
        <dbReference type="ARBA" id="ARBA00004651"/>
    </source>
</evidence>
<dbReference type="InterPro" id="IPR036526">
    <property type="entry name" value="C-N_Hydrolase_sf"/>
</dbReference>